<dbReference type="AlphaFoldDB" id="A0A7D8YLV3"/>
<feature type="compositionally biased region" description="Basic residues" evidence="3">
    <location>
        <begin position="226"/>
        <end position="237"/>
    </location>
</feature>
<evidence type="ECO:0000256" key="1">
    <source>
        <dbReference type="ARBA" id="ARBA00022723"/>
    </source>
</evidence>
<protein>
    <submittedName>
        <fullName evidence="4">Protein bir1</fullName>
    </submittedName>
</protein>
<feature type="region of interest" description="Disordered" evidence="3">
    <location>
        <begin position="504"/>
        <end position="827"/>
    </location>
</feature>
<feature type="compositionally biased region" description="Low complexity" evidence="3">
    <location>
        <begin position="269"/>
        <end position="280"/>
    </location>
</feature>
<dbReference type="SMART" id="SM00238">
    <property type="entry name" value="BIR"/>
    <property type="match status" value="2"/>
</dbReference>
<feature type="compositionally biased region" description="Basic residues" evidence="3">
    <location>
        <begin position="721"/>
        <end position="731"/>
    </location>
</feature>
<accession>A0A7D8YLV3</accession>
<feature type="compositionally biased region" description="Acidic residues" evidence="3">
    <location>
        <begin position="443"/>
        <end position="453"/>
    </location>
</feature>
<dbReference type="SUPFAM" id="SSF57924">
    <property type="entry name" value="Inhibitor of apoptosis (IAP) repeat"/>
    <property type="match status" value="2"/>
</dbReference>
<evidence type="ECO:0000256" key="2">
    <source>
        <dbReference type="ARBA" id="ARBA00022833"/>
    </source>
</evidence>
<keyword evidence="5" id="KW-1185">Reference proteome</keyword>
<feature type="compositionally biased region" description="Polar residues" evidence="3">
    <location>
        <begin position="779"/>
        <end position="808"/>
    </location>
</feature>
<feature type="compositionally biased region" description="Basic residues" evidence="3">
    <location>
        <begin position="511"/>
        <end position="522"/>
    </location>
</feature>
<dbReference type="CDD" id="cd00022">
    <property type="entry name" value="BIR"/>
    <property type="match status" value="1"/>
</dbReference>
<dbReference type="PROSITE" id="PS50143">
    <property type="entry name" value="BIR_REPEAT_2"/>
    <property type="match status" value="2"/>
</dbReference>
<name>A0A7D8YLV3_9HELO</name>
<dbReference type="PANTHER" id="PTHR46771">
    <property type="entry name" value="DETERIN"/>
    <property type="match status" value="1"/>
</dbReference>
<feature type="compositionally biased region" description="Basic residues" evidence="3">
    <location>
        <begin position="282"/>
        <end position="298"/>
    </location>
</feature>
<feature type="compositionally biased region" description="Polar residues" evidence="3">
    <location>
        <begin position="817"/>
        <end position="827"/>
    </location>
</feature>
<keyword evidence="1" id="KW-0479">Metal-binding</keyword>
<evidence type="ECO:0000313" key="4">
    <source>
        <dbReference type="EMBL" id="TVY54390.1"/>
    </source>
</evidence>
<dbReference type="Pfam" id="PF00653">
    <property type="entry name" value="BIR"/>
    <property type="match status" value="2"/>
</dbReference>
<keyword evidence="2" id="KW-0862">Zinc</keyword>
<dbReference type="EMBL" id="QGMG01000345">
    <property type="protein sequence ID" value="TVY54390.1"/>
    <property type="molecule type" value="Genomic_DNA"/>
</dbReference>
<comment type="caution">
    <text evidence="4">The sequence shown here is derived from an EMBL/GenBank/DDBJ whole genome shotgun (WGS) entry which is preliminary data.</text>
</comment>
<gene>
    <name evidence="4" type="primary">bir1</name>
    <name evidence="4" type="ORF">LCER1_G004132</name>
</gene>
<feature type="compositionally biased region" description="Pro residues" evidence="3">
    <location>
        <begin position="764"/>
        <end position="773"/>
    </location>
</feature>
<reference evidence="4 5" key="1">
    <citation type="submission" date="2018-05" db="EMBL/GenBank/DDBJ databases">
        <title>Whole genome sequencing for identification of molecular markers to develop diagnostic detection tools for the regulated plant pathogen Lachnellula willkommii.</title>
        <authorList>
            <person name="Giroux E."/>
            <person name="Bilodeau G."/>
        </authorList>
    </citation>
    <scope>NUCLEOTIDE SEQUENCE [LARGE SCALE GENOMIC DNA]</scope>
    <source>
        <strain evidence="4 5">CBS 625.97</strain>
    </source>
</reference>
<dbReference type="Gene3D" id="1.10.1170.10">
    <property type="entry name" value="Inhibitor Of Apoptosis Protein (2mihbC-IAP-1), Chain A"/>
    <property type="match status" value="2"/>
</dbReference>
<feature type="compositionally biased region" description="Basic residues" evidence="3">
    <location>
        <begin position="667"/>
        <end position="676"/>
    </location>
</feature>
<evidence type="ECO:0000256" key="3">
    <source>
        <dbReference type="SAM" id="MobiDB-lite"/>
    </source>
</evidence>
<feature type="region of interest" description="Disordered" evidence="3">
    <location>
        <begin position="226"/>
        <end position="483"/>
    </location>
</feature>
<feature type="compositionally biased region" description="Polar residues" evidence="3">
    <location>
        <begin position="612"/>
        <end position="631"/>
    </location>
</feature>
<feature type="compositionally biased region" description="Acidic residues" evidence="3">
    <location>
        <begin position="304"/>
        <end position="318"/>
    </location>
</feature>
<feature type="compositionally biased region" description="Basic and acidic residues" evidence="3">
    <location>
        <begin position="636"/>
        <end position="645"/>
    </location>
</feature>
<dbReference type="PANTHER" id="PTHR46771:SF5">
    <property type="entry name" value="DETERIN"/>
    <property type="match status" value="1"/>
</dbReference>
<organism evidence="4 5">
    <name type="scientific">Lachnellula cervina</name>
    <dbReference type="NCBI Taxonomy" id="1316786"/>
    <lineage>
        <taxon>Eukaryota</taxon>
        <taxon>Fungi</taxon>
        <taxon>Dikarya</taxon>
        <taxon>Ascomycota</taxon>
        <taxon>Pezizomycotina</taxon>
        <taxon>Leotiomycetes</taxon>
        <taxon>Helotiales</taxon>
        <taxon>Lachnaceae</taxon>
        <taxon>Lachnellula</taxon>
    </lineage>
</organism>
<sequence length="928" mass="101041">MVASDVADQYFVYENRVASFHKAQSRRRTSNASAKASKSLKWPHKFLSPEEVSYESKYDDSILLTRAKLAKAGFFYYPLQNSLDNVACFLCHASLDGWEKHDDPLVEHLTHSPECGWAVVATIERQDGVLSEESPASKRMIEARKATFADKWPHESKKGWKCKTKQMVDAGWKYTPTPEFDDMATCTYCQLALDGWENSDKPLDEHLSRSAECSFFTLINQVKSPAVKRTKPKRPSKISRLSTQSQFTVASDAQSVTDLPAEEGDSVLTTATNATATQGGRKMGKAKKAPAKGKKTRAKKTEPVEVEAAPEPEPEDVLPEVKANAVPKPTRGRKRKSEQEHEASAVEDAPPPPKRRNTRTRGSMAVDDSVMQDAESVLQQQEVLQKGRKSRATRGSMAMDDSVLSVAESVSQEQEVPQKAKRGRPSRKASTASVAAPKAPIPNDDEIDAALEADLERMSDEEVPVPPKKPTRASKASHAMFNTEPMEIDEAVIDAELEAMEAVSKPLPKAKGAKVKQPRKVSAKQEAAAKKAAQAQAEAEAQAQAEIEAAAAEAEAEAEAERIAEEEATAQQMAVELEQSVSIQHSSPVIQPKKQRGASRQPAQKPAGRATRGSTLSTNDQDTSMANSVHESGSGHADDSGHETDASMASQSTVVRGGTRRGSTMKGKGKAGKKGAKHIEEIVHQHVEHSLTVETEEEAFYTPAPEAPPVLEEPVEDVPKKAAKSRGRPKKSQTPVPQDSVLEMEDVPEPMQPKTKQAKGKAPAPVPRSPTPPAREMTPSESPQSSDAENHPPSSKPSAATKTTVTPHSTKRVPLAETSTPSMSPSKRNIIAGLQTLHPWSSVDLDTVFLKSPGGENVVMNTKALFGEDMKTGALASPEKKMSVEEWIHYNAEQAEERLRNECERMVSSFEQQGTRAMRALEGIECLE</sequence>
<feature type="compositionally biased region" description="Polar residues" evidence="3">
    <location>
        <begin position="579"/>
        <end position="589"/>
    </location>
</feature>
<feature type="compositionally biased region" description="Polar residues" evidence="3">
    <location>
        <begin position="239"/>
        <end position="257"/>
    </location>
</feature>
<dbReference type="Proteomes" id="UP000481288">
    <property type="component" value="Unassembled WGS sequence"/>
</dbReference>
<feature type="compositionally biased region" description="Basic and acidic residues" evidence="3">
    <location>
        <begin position="677"/>
        <end position="691"/>
    </location>
</feature>
<dbReference type="GO" id="GO:0046872">
    <property type="term" value="F:metal ion binding"/>
    <property type="evidence" value="ECO:0007669"/>
    <property type="project" value="UniProtKB-KW"/>
</dbReference>
<dbReference type="InterPro" id="IPR051190">
    <property type="entry name" value="Baculoviral_IAP"/>
</dbReference>
<proteinExistence type="predicted"/>
<dbReference type="OrthoDB" id="2196114at2759"/>
<feature type="compositionally biased region" description="Low complexity" evidence="3">
    <location>
        <begin position="524"/>
        <end position="553"/>
    </location>
</feature>
<dbReference type="InterPro" id="IPR001370">
    <property type="entry name" value="BIR_rpt"/>
</dbReference>
<evidence type="ECO:0000313" key="5">
    <source>
        <dbReference type="Proteomes" id="UP000481288"/>
    </source>
</evidence>